<name>A0A8J4H833_9PROT</name>
<evidence type="ECO:0000313" key="8">
    <source>
        <dbReference type="EMBL" id="HGC41644.1"/>
    </source>
</evidence>
<comment type="similarity">
    <text evidence="1">Belongs to the CcdB toxin family.</text>
</comment>
<dbReference type="GO" id="GO:0008657">
    <property type="term" value="F:DNA topoisomerase type II (double strand cut, ATP-hydrolyzing) inhibitor activity"/>
    <property type="evidence" value="ECO:0007669"/>
    <property type="project" value="InterPro"/>
</dbReference>
<keyword evidence="3" id="KW-0678">Repressor</keyword>
<keyword evidence="4" id="KW-0805">Transcription regulation</keyword>
<reference evidence="8" key="1">
    <citation type="journal article" date="2020" name="mSystems">
        <title>Genome- and Community-Level Interaction Insights into Carbon Utilization and Element Cycling Functions of Hydrothermarchaeota in Hydrothermal Sediment.</title>
        <authorList>
            <person name="Zhou Z."/>
            <person name="Liu Y."/>
            <person name="Xu W."/>
            <person name="Pan J."/>
            <person name="Luo Z.H."/>
            <person name="Li M."/>
        </authorList>
    </citation>
    <scope>NUCLEOTIDE SEQUENCE</scope>
    <source>
        <strain evidence="8">SpSt-997</strain>
    </source>
</reference>
<dbReference type="EMBL" id="DTQM01000003">
    <property type="protein sequence ID" value="HGC41644.1"/>
    <property type="molecule type" value="Genomic_DNA"/>
</dbReference>
<gene>
    <name evidence="8" type="ORF">ENY07_00225</name>
</gene>
<dbReference type="SUPFAM" id="SSF50118">
    <property type="entry name" value="Cell growth inhibitor/plasmid maintenance toxic component"/>
    <property type="match status" value="1"/>
</dbReference>
<keyword evidence="5" id="KW-0804">Transcription</keyword>
<evidence type="ECO:0000256" key="4">
    <source>
        <dbReference type="ARBA" id="ARBA00023015"/>
    </source>
</evidence>
<dbReference type="Pfam" id="PF01845">
    <property type="entry name" value="CcdB"/>
    <property type="match status" value="1"/>
</dbReference>
<evidence type="ECO:0000256" key="3">
    <source>
        <dbReference type="ARBA" id="ARBA00022491"/>
    </source>
</evidence>
<proteinExistence type="inferred from homology"/>
<dbReference type="AlphaFoldDB" id="A0A8J4H833"/>
<sequence>MSRFDVHPLLLGGGGGYVVDVQAELLAALATRIVVPLMPEAVIQKPISDLNPVFEIEGRRHVFVTQALACIPRRELRRKVFSLAEHRASITRALDLLFAGS</sequence>
<evidence type="ECO:0000256" key="1">
    <source>
        <dbReference type="ARBA" id="ARBA00005230"/>
    </source>
</evidence>
<evidence type="ECO:0000256" key="7">
    <source>
        <dbReference type="ARBA" id="ARBA00033135"/>
    </source>
</evidence>
<dbReference type="InterPro" id="IPR011067">
    <property type="entry name" value="Plasmid_toxin/cell-grow_inhib"/>
</dbReference>
<accession>A0A8J4H833</accession>
<evidence type="ECO:0000256" key="6">
    <source>
        <dbReference type="ARBA" id="ARBA00029628"/>
    </source>
</evidence>
<evidence type="ECO:0000256" key="5">
    <source>
        <dbReference type="ARBA" id="ARBA00023163"/>
    </source>
</evidence>
<protein>
    <recommendedName>
        <fullName evidence="2">Toxin CcdB</fullName>
    </recommendedName>
    <alternativeName>
        <fullName evidence="7">Cytotoxic protein CcdB</fullName>
    </alternativeName>
    <alternativeName>
        <fullName evidence="6">Protein LetD</fullName>
    </alternativeName>
</protein>
<comment type="caution">
    <text evidence="8">The sequence shown here is derived from an EMBL/GenBank/DDBJ whole genome shotgun (WGS) entry which is preliminary data.</text>
</comment>
<evidence type="ECO:0000256" key="2">
    <source>
        <dbReference type="ARBA" id="ARBA00015075"/>
    </source>
</evidence>
<dbReference type="GO" id="GO:0006276">
    <property type="term" value="P:plasmid maintenance"/>
    <property type="evidence" value="ECO:0007669"/>
    <property type="project" value="InterPro"/>
</dbReference>
<dbReference type="InterPro" id="IPR002712">
    <property type="entry name" value="CcdB"/>
</dbReference>
<organism evidence="8">
    <name type="scientific">Acidicaldus sp</name>
    <dbReference type="NCBI Taxonomy" id="1872105"/>
    <lineage>
        <taxon>Bacteria</taxon>
        <taxon>Pseudomonadati</taxon>
        <taxon>Pseudomonadota</taxon>
        <taxon>Alphaproteobacteria</taxon>
        <taxon>Acetobacterales</taxon>
        <taxon>Acetobacteraceae</taxon>
        <taxon>Acidicaldus</taxon>
    </lineage>
</organism>
<dbReference type="Gene3D" id="2.30.30.110">
    <property type="match status" value="1"/>
</dbReference>